<dbReference type="PANTHER" id="PTHR43065">
    <property type="entry name" value="SENSOR HISTIDINE KINASE"/>
    <property type="match status" value="1"/>
</dbReference>
<dbReference type="Gene3D" id="3.40.50.2300">
    <property type="match status" value="1"/>
</dbReference>
<dbReference type="InterPro" id="IPR004358">
    <property type="entry name" value="Sig_transdc_His_kin-like_C"/>
</dbReference>
<dbReference type="RefSeq" id="WP_202686385.1">
    <property type="nucleotide sequence ID" value="NZ_JAESVN010000001.1"/>
</dbReference>
<keyword evidence="8" id="KW-1185">Reference proteome</keyword>
<reference evidence="7" key="1">
    <citation type="submission" date="2021-01" db="EMBL/GenBank/DDBJ databases">
        <title>Tabrizicola alba sp. nov. a motile alkaliphilic bacterium isolated from a soda lake.</title>
        <authorList>
            <person name="Szuroczki S."/>
            <person name="Abbaszade G."/>
            <person name="Schumann P."/>
            <person name="Toth E."/>
        </authorList>
    </citation>
    <scope>NUCLEOTIDE SEQUENCE</scope>
    <source>
        <strain evidence="7">DMG-N-6</strain>
    </source>
</reference>
<organism evidence="7 8">
    <name type="scientific">Szabonella alba</name>
    <dbReference type="NCBI Taxonomy" id="2804194"/>
    <lineage>
        <taxon>Bacteria</taxon>
        <taxon>Pseudomonadati</taxon>
        <taxon>Pseudomonadota</taxon>
        <taxon>Alphaproteobacteria</taxon>
        <taxon>Rhodobacterales</taxon>
        <taxon>Paracoccaceae</taxon>
        <taxon>Szabonella</taxon>
    </lineage>
</organism>
<evidence type="ECO:0000256" key="2">
    <source>
        <dbReference type="ARBA" id="ARBA00012438"/>
    </source>
</evidence>
<feature type="domain" description="Histidine kinase" evidence="5">
    <location>
        <begin position="328"/>
        <end position="536"/>
    </location>
</feature>
<dbReference type="GO" id="GO:0004673">
    <property type="term" value="F:protein histidine kinase activity"/>
    <property type="evidence" value="ECO:0007669"/>
    <property type="project" value="UniProtKB-EC"/>
</dbReference>
<dbReference type="EMBL" id="JAESVN010000001">
    <property type="protein sequence ID" value="MBL4915812.1"/>
    <property type="molecule type" value="Genomic_DNA"/>
</dbReference>
<dbReference type="Pfam" id="PF12860">
    <property type="entry name" value="PAS_7"/>
    <property type="match status" value="1"/>
</dbReference>
<accession>A0A8K0XZH9</accession>
<dbReference type="InterPro" id="IPR011006">
    <property type="entry name" value="CheY-like_superfamily"/>
</dbReference>
<dbReference type="Pfam" id="PF02518">
    <property type="entry name" value="HATPase_c"/>
    <property type="match status" value="1"/>
</dbReference>
<dbReference type="PROSITE" id="PS50110">
    <property type="entry name" value="RESPONSE_REGULATORY"/>
    <property type="match status" value="1"/>
</dbReference>
<dbReference type="PROSITE" id="PS50109">
    <property type="entry name" value="HIS_KIN"/>
    <property type="match status" value="1"/>
</dbReference>
<evidence type="ECO:0000256" key="4">
    <source>
        <dbReference type="SAM" id="Coils"/>
    </source>
</evidence>
<evidence type="ECO:0000259" key="5">
    <source>
        <dbReference type="PROSITE" id="PS50109"/>
    </source>
</evidence>
<keyword evidence="4" id="KW-0175">Coiled coil</keyword>
<dbReference type="GO" id="GO:0000160">
    <property type="term" value="P:phosphorelay signal transduction system"/>
    <property type="evidence" value="ECO:0007669"/>
    <property type="project" value="InterPro"/>
</dbReference>
<comment type="caution">
    <text evidence="7">The sequence shown here is derived from an EMBL/GenBank/DDBJ whole genome shotgun (WGS) entry which is preliminary data.</text>
</comment>
<dbReference type="Gene3D" id="3.30.565.10">
    <property type="entry name" value="Histidine kinase-like ATPase, C-terminal domain"/>
    <property type="match status" value="1"/>
</dbReference>
<dbReference type="InterPro" id="IPR003594">
    <property type="entry name" value="HATPase_dom"/>
</dbReference>
<proteinExistence type="predicted"/>
<dbReference type="EC" id="2.7.13.3" evidence="2"/>
<dbReference type="InterPro" id="IPR036890">
    <property type="entry name" value="HATPase_C_sf"/>
</dbReference>
<dbReference type="InterPro" id="IPR013656">
    <property type="entry name" value="PAS_4"/>
</dbReference>
<comment type="catalytic activity">
    <reaction evidence="1">
        <text>ATP + protein L-histidine = ADP + protein N-phospho-L-histidine.</text>
        <dbReference type="EC" id="2.7.13.3"/>
    </reaction>
</comment>
<keyword evidence="3" id="KW-0597">Phosphoprotein</keyword>
<sequence>MELTEGMRASLTAAGLNLIQQALSIFDNDLQLALCNRRYQDMFGLPDWLTHTGVSFEETIRYLVQQGEYGPVGNEAEAVRARVETARAFQPHYMERRRANGRWISVEGAPLPQGGWVTVYTDITEIKMQEGLLRARSEELSEQVLANAERLAQANRELAATNAALQEAKRELTEMEARTRLTTEMMPAHIAHVGRDLRYTYSNRRLSSVMPGRPNSILGLTGREALGQATFEKIAPYLDRALAGEASVFEFADDESGRRIRAAFTPDRLPQAPPHGTDGNGAKGGMSEAAGPINGVYILSMDVTEEVQARSALMQTRKRELAAQVTSGLAHDFSNLLTIILGLQSRLQRMALPLGGADLVAATLGAARRGGTLLDRIAGISGRRELRPSAVDLRDFLADLVVLARPVLPDSQVLEVQDTEIDTALMLDAGALQDALVNLILNARDAMAGRQGCIRLTARALRDTWLEIAVEDDGPGFAPEALERGLEPFFTTKGGEGSGLGLSMVYDQVTLAGGTVRLANRAGGGARVILRLPLRRAVPGSAPRLVLVVEDSADIRETVREMLRALGHSVIEAGSAEEGLQLADLPGIDVILSDISLAGPMNGVEMLEVLAARAHPARVCLMSALPPGTALRDRGAARFGVLQKPFDTRMLDHFLTGGPA</sequence>
<evidence type="ECO:0000259" key="6">
    <source>
        <dbReference type="PROSITE" id="PS50110"/>
    </source>
</evidence>
<dbReference type="Gene3D" id="3.30.450.20">
    <property type="entry name" value="PAS domain"/>
    <property type="match status" value="2"/>
</dbReference>
<feature type="coiled-coil region" evidence="4">
    <location>
        <begin position="137"/>
        <end position="185"/>
    </location>
</feature>
<dbReference type="SUPFAM" id="SSF52172">
    <property type="entry name" value="CheY-like"/>
    <property type="match status" value="1"/>
</dbReference>
<dbReference type="Proteomes" id="UP000648908">
    <property type="component" value="Unassembled WGS sequence"/>
</dbReference>
<feature type="modified residue" description="4-aspartylphosphate" evidence="3">
    <location>
        <position position="594"/>
    </location>
</feature>
<name>A0A8K0XZH9_9RHOB</name>
<gene>
    <name evidence="7" type="ORF">JL811_01150</name>
</gene>
<feature type="domain" description="Response regulatory" evidence="6">
    <location>
        <begin position="545"/>
        <end position="659"/>
    </location>
</feature>
<dbReference type="SUPFAM" id="SSF55785">
    <property type="entry name" value="PYP-like sensor domain (PAS domain)"/>
    <property type="match status" value="2"/>
</dbReference>
<dbReference type="SUPFAM" id="SSF55874">
    <property type="entry name" value="ATPase domain of HSP90 chaperone/DNA topoisomerase II/histidine kinase"/>
    <property type="match status" value="1"/>
</dbReference>
<dbReference type="PANTHER" id="PTHR43065:SF42">
    <property type="entry name" value="TWO-COMPONENT SENSOR PPRA"/>
    <property type="match status" value="1"/>
</dbReference>
<dbReference type="SMART" id="SM00387">
    <property type="entry name" value="HATPase_c"/>
    <property type="match status" value="1"/>
</dbReference>
<protein>
    <recommendedName>
        <fullName evidence="2">histidine kinase</fullName>
        <ecNumber evidence="2">2.7.13.3</ecNumber>
    </recommendedName>
</protein>
<dbReference type="InterPro" id="IPR035965">
    <property type="entry name" value="PAS-like_dom_sf"/>
</dbReference>
<evidence type="ECO:0000313" key="7">
    <source>
        <dbReference type="EMBL" id="MBL4915812.1"/>
    </source>
</evidence>
<dbReference type="Pfam" id="PF08448">
    <property type="entry name" value="PAS_4"/>
    <property type="match status" value="1"/>
</dbReference>
<dbReference type="InterPro" id="IPR001789">
    <property type="entry name" value="Sig_transdc_resp-reg_receiver"/>
</dbReference>
<evidence type="ECO:0000256" key="1">
    <source>
        <dbReference type="ARBA" id="ARBA00000085"/>
    </source>
</evidence>
<dbReference type="InterPro" id="IPR005467">
    <property type="entry name" value="His_kinase_dom"/>
</dbReference>
<dbReference type="PRINTS" id="PR00344">
    <property type="entry name" value="BCTRLSENSOR"/>
</dbReference>
<dbReference type="SMART" id="SM00448">
    <property type="entry name" value="REC"/>
    <property type="match status" value="1"/>
</dbReference>
<evidence type="ECO:0000313" key="8">
    <source>
        <dbReference type="Proteomes" id="UP000648908"/>
    </source>
</evidence>
<evidence type="ECO:0000256" key="3">
    <source>
        <dbReference type="PROSITE-ProRule" id="PRU00169"/>
    </source>
</evidence>
<dbReference type="AlphaFoldDB" id="A0A8K0XZH9"/>
<dbReference type="Pfam" id="PF00072">
    <property type="entry name" value="Response_reg"/>
    <property type="match status" value="1"/>
</dbReference>